<dbReference type="GeneID" id="108818455"/>
<dbReference type="PANTHER" id="PTHR46084">
    <property type="entry name" value="PROTEIN MALE DISCOVERER 2"/>
    <property type="match status" value="1"/>
</dbReference>
<keyword evidence="5 10" id="KW-1133">Transmembrane helix</keyword>
<dbReference type="SUPFAM" id="SSF56112">
    <property type="entry name" value="Protein kinase-like (PK-like)"/>
    <property type="match status" value="1"/>
</dbReference>
<dbReference type="AlphaFoldDB" id="A0A6J0KG26"/>
<dbReference type="GO" id="GO:0005524">
    <property type="term" value="F:ATP binding"/>
    <property type="evidence" value="ECO:0007669"/>
    <property type="project" value="InterPro"/>
</dbReference>
<evidence type="ECO:0000259" key="11">
    <source>
        <dbReference type="PROSITE" id="PS50011"/>
    </source>
</evidence>
<evidence type="ECO:0000256" key="2">
    <source>
        <dbReference type="ARBA" id="ARBA00022692"/>
    </source>
</evidence>
<protein>
    <submittedName>
        <fullName evidence="13">Protein MALE DISCOVERER 2 isoform X1</fullName>
    </submittedName>
</protein>
<dbReference type="Pfam" id="PF00560">
    <property type="entry name" value="LRR_1"/>
    <property type="match status" value="1"/>
</dbReference>
<evidence type="ECO:0000256" key="10">
    <source>
        <dbReference type="SAM" id="Phobius"/>
    </source>
</evidence>
<keyword evidence="6 10" id="KW-0472">Membrane</keyword>
<keyword evidence="7" id="KW-0675">Receptor</keyword>
<dbReference type="Proteomes" id="UP000504610">
    <property type="component" value="Chromosome 7"/>
</dbReference>
<evidence type="ECO:0000256" key="5">
    <source>
        <dbReference type="ARBA" id="ARBA00022989"/>
    </source>
</evidence>
<gene>
    <name evidence="13" type="primary">LOC108818455</name>
</gene>
<evidence type="ECO:0000256" key="3">
    <source>
        <dbReference type="ARBA" id="ARBA00022729"/>
    </source>
</evidence>
<evidence type="ECO:0000256" key="6">
    <source>
        <dbReference type="ARBA" id="ARBA00023136"/>
    </source>
</evidence>
<dbReference type="OrthoDB" id="291737at2759"/>
<dbReference type="Gene3D" id="3.30.200.20">
    <property type="entry name" value="Phosphorylase Kinase, domain 1"/>
    <property type="match status" value="1"/>
</dbReference>
<reference evidence="13" key="2">
    <citation type="submission" date="2025-08" db="UniProtKB">
        <authorList>
            <consortium name="RefSeq"/>
        </authorList>
    </citation>
    <scope>IDENTIFICATION</scope>
    <source>
        <tissue evidence="13">Leaf</tissue>
    </source>
</reference>
<feature type="transmembrane region" description="Helical" evidence="10">
    <location>
        <begin position="271"/>
        <end position="295"/>
    </location>
</feature>
<dbReference type="InterPro" id="IPR000719">
    <property type="entry name" value="Prot_kinase_dom"/>
</dbReference>
<feature type="region of interest" description="Disordered" evidence="9">
    <location>
        <begin position="166"/>
        <end position="193"/>
    </location>
</feature>
<evidence type="ECO:0000313" key="13">
    <source>
        <dbReference type="RefSeq" id="XP_018446927.1"/>
    </source>
</evidence>
<accession>A0A6J0KG26</accession>
<dbReference type="Pfam" id="PF07714">
    <property type="entry name" value="PK_Tyr_Ser-Thr"/>
    <property type="match status" value="1"/>
</dbReference>
<evidence type="ECO:0000313" key="12">
    <source>
        <dbReference type="Proteomes" id="UP000504610"/>
    </source>
</evidence>
<sequence>MRSDQRWSLLSIIFLLFFLPHNLTFGLCFSTEGTFVFIFLWVYLNVEMGILAWCFAALALMKFKGRIERDPFGALMNWGELPHCSWSGVVCSHDGRVVILNLQDLSLQGTLAPELGNLTHLKSLILRNNSFSGKVPKEVSELQELEVLDLCDNNFGQPFPFSSNGRKLLQIAPPGQDPLLRKSPPPPPLPPPESSVVFPFPDFPFPLPPPPLNRDISPPAGSPTDPPAAVFPPLAQPPPFTPPPAQPPPVSPLAPPPVQRPAIIKKNKSHLFFIIVGVLAGVLVLMGAVVAFFLLRKQKVIMIKSLTTRSIGHLQDVEITGVPKLKLSELESACEDFSNIIGTTYSNATIYKGTLSTGSEIAVLSVASGSLQDWSADLETQFRQKIQRLSQVDHKNFLNVIGYCHEDEPFNRMLVFEYAPYGSLFEHLHEQDAEHLDWSKRLRIAMGIAYCAQHMHNLNPKPISQANLNSSSVYLTTDYAAKVADFTFLSTTPLDPKTNYVLSFGVILHEIITGKIPDPDSPIKETKPARELVDPTLESFDENVLQKMWEVVIECLNQRLEMKEVVAKLREITGITEEAALPRLSPAWWAELEIISTEGT</sequence>
<dbReference type="RefSeq" id="XP_018446927.1">
    <property type="nucleotide sequence ID" value="XM_018591425.2"/>
</dbReference>
<feature type="region of interest" description="Disordered" evidence="9">
    <location>
        <begin position="209"/>
        <end position="254"/>
    </location>
</feature>
<dbReference type="InterPro" id="IPR011009">
    <property type="entry name" value="Kinase-like_dom_sf"/>
</dbReference>
<feature type="transmembrane region" description="Helical" evidence="10">
    <location>
        <begin position="36"/>
        <end position="60"/>
    </location>
</feature>
<comment type="subcellular location">
    <subcellularLocation>
        <location evidence="8">Endomembrane system</location>
        <topology evidence="8">Single-pass type I membrane protein</topology>
    </subcellularLocation>
</comment>
<dbReference type="Gene3D" id="1.10.510.10">
    <property type="entry name" value="Transferase(Phosphotransferase) domain 1"/>
    <property type="match status" value="2"/>
</dbReference>
<dbReference type="InterPro" id="IPR001245">
    <property type="entry name" value="Ser-Thr/Tyr_kinase_cat_dom"/>
</dbReference>
<dbReference type="KEGG" id="rsz:108818455"/>
<dbReference type="FunFam" id="3.30.200.20:FF:000489">
    <property type="entry name" value="Inactive receptor-like serine/threonine-protein kinase"/>
    <property type="match status" value="1"/>
</dbReference>
<reference evidence="12" key="1">
    <citation type="journal article" date="2019" name="Database">
        <title>The radish genome database (RadishGD): an integrated information resource for radish genomics.</title>
        <authorList>
            <person name="Yu H.J."/>
            <person name="Baek S."/>
            <person name="Lee Y.J."/>
            <person name="Cho A."/>
            <person name="Mun J.H."/>
        </authorList>
    </citation>
    <scope>NUCLEOTIDE SEQUENCE [LARGE SCALE GENOMIC DNA]</scope>
    <source>
        <strain evidence="12">cv. WK10039</strain>
    </source>
</reference>
<evidence type="ECO:0000256" key="4">
    <source>
        <dbReference type="ARBA" id="ARBA00022737"/>
    </source>
</evidence>
<keyword evidence="1" id="KW-0433">Leucine-rich repeat</keyword>
<feature type="compositionally biased region" description="Pro residues" evidence="9">
    <location>
        <begin position="220"/>
        <end position="254"/>
    </location>
</feature>
<feature type="compositionally biased region" description="Pro residues" evidence="9">
    <location>
        <begin position="183"/>
        <end position="193"/>
    </location>
</feature>
<keyword evidence="3" id="KW-0732">Signal</keyword>
<organism evidence="12 13">
    <name type="scientific">Raphanus sativus</name>
    <name type="common">Radish</name>
    <name type="synonym">Raphanus raphanistrum var. sativus</name>
    <dbReference type="NCBI Taxonomy" id="3726"/>
    <lineage>
        <taxon>Eukaryota</taxon>
        <taxon>Viridiplantae</taxon>
        <taxon>Streptophyta</taxon>
        <taxon>Embryophyta</taxon>
        <taxon>Tracheophyta</taxon>
        <taxon>Spermatophyta</taxon>
        <taxon>Magnoliopsida</taxon>
        <taxon>eudicotyledons</taxon>
        <taxon>Gunneridae</taxon>
        <taxon>Pentapetalae</taxon>
        <taxon>rosids</taxon>
        <taxon>malvids</taxon>
        <taxon>Brassicales</taxon>
        <taxon>Brassicaceae</taxon>
        <taxon>Brassiceae</taxon>
        <taxon>Raphanus</taxon>
    </lineage>
</organism>
<evidence type="ECO:0000256" key="1">
    <source>
        <dbReference type="ARBA" id="ARBA00022614"/>
    </source>
</evidence>
<dbReference type="Gene3D" id="3.80.10.10">
    <property type="entry name" value="Ribonuclease Inhibitor"/>
    <property type="match status" value="1"/>
</dbReference>
<dbReference type="Pfam" id="PF08263">
    <property type="entry name" value="LRRNT_2"/>
    <property type="match status" value="1"/>
</dbReference>
<evidence type="ECO:0000256" key="8">
    <source>
        <dbReference type="ARBA" id="ARBA00046288"/>
    </source>
</evidence>
<evidence type="ECO:0000256" key="9">
    <source>
        <dbReference type="SAM" id="MobiDB-lite"/>
    </source>
</evidence>
<dbReference type="InterPro" id="IPR013210">
    <property type="entry name" value="LRR_N_plant-typ"/>
</dbReference>
<dbReference type="GO" id="GO:0004672">
    <property type="term" value="F:protein kinase activity"/>
    <property type="evidence" value="ECO:0007669"/>
    <property type="project" value="InterPro"/>
</dbReference>
<name>A0A6J0KG26_RAPSA</name>
<dbReference type="PANTHER" id="PTHR46084:SF39">
    <property type="entry name" value="LEUCINE-RICH REPEAT PROTEIN KINASE FAMILY PROTEIN"/>
    <property type="match status" value="1"/>
</dbReference>
<dbReference type="SUPFAM" id="SSF52058">
    <property type="entry name" value="L domain-like"/>
    <property type="match status" value="1"/>
</dbReference>
<keyword evidence="12" id="KW-1185">Reference proteome</keyword>
<dbReference type="InterPro" id="IPR001611">
    <property type="entry name" value="Leu-rich_rpt"/>
</dbReference>
<keyword evidence="2 10" id="KW-0812">Transmembrane</keyword>
<keyword evidence="4" id="KW-0677">Repeat</keyword>
<dbReference type="FunFam" id="3.80.10.10:FF:000129">
    <property type="entry name" value="Leucine-rich repeat receptor-like kinase"/>
    <property type="match status" value="1"/>
</dbReference>
<dbReference type="PROSITE" id="PS50011">
    <property type="entry name" value="PROTEIN_KINASE_DOM"/>
    <property type="match status" value="1"/>
</dbReference>
<feature type="domain" description="Protein kinase" evidence="11">
    <location>
        <begin position="335"/>
        <end position="600"/>
    </location>
</feature>
<dbReference type="GO" id="GO:0012505">
    <property type="term" value="C:endomembrane system"/>
    <property type="evidence" value="ECO:0007669"/>
    <property type="project" value="UniProtKB-SubCell"/>
</dbReference>
<evidence type="ECO:0000256" key="7">
    <source>
        <dbReference type="ARBA" id="ARBA00023170"/>
    </source>
</evidence>
<proteinExistence type="predicted"/>
<dbReference type="InterPro" id="IPR032675">
    <property type="entry name" value="LRR_dom_sf"/>
</dbReference>